<evidence type="ECO:0000256" key="3">
    <source>
        <dbReference type="ARBA" id="ARBA00004613"/>
    </source>
</evidence>
<keyword evidence="15" id="KW-0472">Membrane</keyword>
<comment type="similarity">
    <text evidence="4">Belongs to the delta-lysin family.</text>
</comment>
<keyword evidence="8" id="KW-0800">Toxin</keyword>
<dbReference type="AlphaFoldDB" id="K9AV30"/>
<evidence type="ECO:0000256" key="10">
    <source>
        <dbReference type="ARBA" id="ARBA00022735"/>
    </source>
</evidence>
<proteinExistence type="inferred from homology"/>
<organism evidence="17 18">
    <name type="scientific">Staphylococcus massiliensis S46</name>
    <dbReference type="NCBI Taxonomy" id="1229783"/>
    <lineage>
        <taxon>Bacteria</taxon>
        <taxon>Bacillati</taxon>
        <taxon>Bacillota</taxon>
        <taxon>Bacilli</taxon>
        <taxon>Bacillales</taxon>
        <taxon>Staphylococcaceae</taxon>
        <taxon>Staphylococcus</taxon>
    </lineage>
</organism>
<evidence type="ECO:0000256" key="15">
    <source>
        <dbReference type="ARBA" id="ARBA00023136"/>
    </source>
</evidence>
<comment type="function">
    <text evidence="1">Lyses erythrocytes and many other mammalian cells.</text>
</comment>
<evidence type="ECO:0000313" key="18">
    <source>
        <dbReference type="Proteomes" id="UP000009885"/>
    </source>
</evidence>
<dbReference type="Proteomes" id="UP000009885">
    <property type="component" value="Unassembled WGS sequence"/>
</dbReference>
<dbReference type="Pfam" id="PF05372">
    <property type="entry name" value="Delta_lysin"/>
    <property type="match status" value="1"/>
</dbReference>
<evidence type="ECO:0000256" key="5">
    <source>
        <dbReference type="ARBA" id="ARBA00016530"/>
    </source>
</evidence>
<keyword evidence="18" id="KW-1185">Reference proteome</keyword>
<evidence type="ECO:0000256" key="6">
    <source>
        <dbReference type="ARBA" id="ARBA00022511"/>
    </source>
</evidence>
<keyword evidence="7" id="KW-0964">Secreted</keyword>
<evidence type="ECO:0000256" key="12">
    <source>
        <dbReference type="ARBA" id="ARBA00022870"/>
    </source>
</evidence>
<evidence type="ECO:0000256" key="7">
    <source>
        <dbReference type="ARBA" id="ARBA00022525"/>
    </source>
</evidence>
<evidence type="ECO:0000256" key="1">
    <source>
        <dbReference type="ARBA" id="ARBA00002655"/>
    </source>
</evidence>
<keyword evidence="10" id="KW-0354">Hemolysis</keyword>
<dbReference type="EMBL" id="AMSQ01000017">
    <property type="protein sequence ID" value="EKU46402.1"/>
    <property type="molecule type" value="Genomic_DNA"/>
</dbReference>
<evidence type="ECO:0000256" key="14">
    <source>
        <dbReference type="ARBA" id="ARBA00023026"/>
    </source>
</evidence>
<evidence type="ECO:0000256" key="4">
    <source>
        <dbReference type="ARBA" id="ARBA00011078"/>
    </source>
</evidence>
<evidence type="ECO:0000256" key="13">
    <source>
        <dbReference type="ARBA" id="ARBA00023020"/>
    </source>
</evidence>
<evidence type="ECO:0000256" key="9">
    <source>
        <dbReference type="ARBA" id="ARBA00022692"/>
    </source>
</evidence>
<keyword evidence="9" id="KW-0812">Transmembrane</keyword>
<keyword evidence="6" id="KW-1032">Host cell membrane</keyword>
<evidence type="ECO:0000256" key="2">
    <source>
        <dbReference type="ARBA" id="ARBA00004165"/>
    </source>
</evidence>
<keyword evidence="11" id="KW-0204">Cytolysis</keyword>
<protein>
    <recommendedName>
        <fullName evidence="5">Delta-hemolysin</fullName>
    </recommendedName>
    <alternativeName>
        <fullName evidence="16">Delta-toxin</fullName>
    </alternativeName>
</protein>
<reference evidence="17 18" key="1">
    <citation type="journal article" date="2013" name="Genome Announc.">
        <title>Genome Sequence of Staphylococcus massiliensis Strain S46, Isolated from the Surface of Healthy Human Skin.</title>
        <authorList>
            <person name="Srivastav R."/>
            <person name="Singh A."/>
            <person name="Jangir P.K."/>
            <person name="Kumari C."/>
            <person name="Muduli S."/>
            <person name="Sharma R."/>
        </authorList>
    </citation>
    <scope>NUCLEOTIDE SEQUENCE [LARGE SCALE GENOMIC DNA]</scope>
    <source>
        <strain evidence="17 18">S46</strain>
    </source>
</reference>
<comment type="subcellular location">
    <subcellularLocation>
        <location evidence="2">Host cell membrane</location>
    </subcellularLocation>
    <subcellularLocation>
        <location evidence="3">Secreted</location>
    </subcellularLocation>
</comment>
<name>K9AV30_9STAP</name>
<keyword evidence="13" id="KW-0291">Formylation</keyword>
<dbReference type="InterPro" id="IPR008034">
    <property type="entry name" value="Delta_lysin"/>
</dbReference>
<gene>
    <name evidence="17" type="ORF">C273_09347</name>
</gene>
<keyword evidence="14" id="KW-0843">Virulence</keyword>
<dbReference type="RefSeq" id="WP_009384249.1">
    <property type="nucleotide sequence ID" value="NZ_AMSQ01000017.1"/>
</dbReference>
<dbReference type="GO" id="GO:0020002">
    <property type="term" value="C:host cell plasma membrane"/>
    <property type="evidence" value="ECO:0007669"/>
    <property type="project" value="UniProtKB-SubCell"/>
</dbReference>
<evidence type="ECO:0000256" key="11">
    <source>
        <dbReference type="ARBA" id="ARBA00022852"/>
    </source>
</evidence>
<evidence type="ECO:0000256" key="8">
    <source>
        <dbReference type="ARBA" id="ARBA00022656"/>
    </source>
</evidence>
<sequence>MAGDIIGTINDLIKWIADTVEKYKK</sequence>
<dbReference type="GO" id="GO:0090729">
    <property type="term" value="F:toxin activity"/>
    <property type="evidence" value="ECO:0007669"/>
    <property type="project" value="UniProtKB-KW"/>
</dbReference>
<accession>K9AV30</accession>
<evidence type="ECO:0000256" key="16">
    <source>
        <dbReference type="ARBA" id="ARBA00030319"/>
    </source>
</evidence>
<comment type="caution">
    <text evidence="17">The sequence shown here is derived from an EMBL/GenBank/DDBJ whole genome shotgun (WGS) entry which is preliminary data.</text>
</comment>
<keyword evidence="12" id="KW-1043">Host membrane</keyword>
<evidence type="ECO:0000313" key="17">
    <source>
        <dbReference type="EMBL" id="EKU46402.1"/>
    </source>
</evidence>
<dbReference type="GO" id="GO:0019836">
    <property type="term" value="P:symbiont-mediated hemolysis of host erythrocyte"/>
    <property type="evidence" value="ECO:0007669"/>
    <property type="project" value="InterPro"/>
</dbReference>
<dbReference type="GO" id="GO:0005576">
    <property type="term" value="C:extracellular region"/>
    <property type="evidence" value="ECO:0007669"/>
    <property type="project" value="UniProtKB-SubCell"/>
</dbReference>